<organism evidence="2 3">
    <name type="scientific">Oleiphilus messinensis</name>
    <dbReference type="NCBI Taxonomy" id="141451"/>
    <lineage>
        <taxon>Bacteria</taxon>
        <taxon>Pseudomonadati</taxon>
        <taxon>Pseudomonadota</taxon>
        <taxon>Gammaproteobacteria</taxon>
        <taxon>Oceanospirillales</taxon>
        <taxon>Oleiphilaceae</taxon>
        <taxon>Oleiphilus</taxon>
    </lineage>
</organism>
<gene>
    <name evidence="2" type="ORF">OLMES_3842</name>
</gene>
<evidence type="ECO:0000313" key="3">
    <source>
        <dbReference type="Proteomes" id="UP000196027"/>
    </source>
</evidence>
<dbReference type="KEGG" id="ome:OLMES_3842"/>
<dbReference type="EMBL" id="CP021425">
    <property type="protein sequence ID" value="ARU57862.1"/>
    <property type="molecule type" value="Genomic_DNA"/>
</dbReference>
<feature type="coiled-coil region" evidence="1">
    <location>
        <begin position="1"/>
        <end position="28"/>
    </location>
</feature>
<sequence>MSTLQAQRKRLEKEMQEAQQQLEELNAMSYPNQAMVNYYTDVLKHYQNLMASIDKHLSATDSPSTGLSNAGE</sequence>
<evidence type="ECO:0000256" key="1">
    <source>
        <dbReference type="SAM" id="Coils"/>
    </source>
</evidence>
<evidence type="ECO:0000313" key="2">
    <source>
        <dbReference type="EMBL" id="ARU57862.1"/>
    </source>
</evidence>
<proteinExistence type="predicted"/>
<keyword evidence="1" id="KW-0175">Coiled coil</keyword>
<dbReference type="AlphaFoldDB" id="A0A1Y0IBF6"/>
<keyword evidence="3" id="KW-1185">Reference proteome</keyword>
<dbReference type="Proteomes" id="UP000196027">
    <property type="component" value="Chromosome"/>
</dbReference>
<name>A0A1Y0IBF6_9GAMM</name>
<protein>
    <submittedName>
        <fullName evidence="2">Uncharacterized protein</fullName>
    </submittedName>
</protein>
<dbReference type="RefSeq" id="WP_087462710.1">
    <property type="nucleotide sequence ID" value="NZ_CP021425.1"/>
</dbReference>
<accession>A0A1Y0IBF6</accession>
<reference evidence="2 3" key="1">
    <citation type="submission" date="2017-05" db="EMBL/GenBank/DDBJ databases">
        <title>Genomic insights into alkan degradation activity of Oleiphilus messinensis.</title>
        <authorList>
            <person name="Kozyavkin S.A."/>
            <person name="Slesarev A.I."/>
            <person name="Golyshin P.N."/>
            <person name="Korzhenkov A."/>
            <person name="Golyshina O.N."/>
            <person name="Toshchakov S.V."/>
        </authorList>
    </citation>
    <scope>NUCLEOTIDE SEQUENCE [LARGE SCALE GENOMIC DNA]</scope>
    <source>
        <strain evidence="2 3">ME102</strain>
    </source>
</reference>